<proteinExistence type="inferred from homology"/>
<dbReference type="Pfam" id="PF01814">
    <property type="entry name" value="Hemerythrin"/>
    <property type="match status" value="1"/>
</dbReference>
<reference evidence="13" key="1">
    <citation type="submission" date="2020-10" db="EMBL/GenBank/DDBJ databases">
        <title>Connecting structure to function with the recovery of over 1000 high-quality activated sludge metagenome-assembled genomes encoding full-length rRNA genes using long-read sequencing.</title>
        <authorList>
            <person name="Singleton C.M."/>
            <person name="Petriglieri F."/>
            <person name="Kristensen J.M."/>
            <person name="Kirkegaard R.H."/>
            <person name="Michaelsen T.Y."/>
            <person name="Andersen M.H."/>
            <person name="Karst S.M."/>
            <person name="Dueholm M.S."/>
            <person name="Nielsen P.H."/>
            <person name="Albertsen M."/>
        </authorList>
    </citation>
    <scope>NUCLEOTIDE SEQUENCE</scope>
    <source>
        <strain evidence="13">Skiv_18-Q3-R9-52_MAXAC.067</strain>
    </source>
</reference>
<dbReference type="CDD" id="cd12107">
    <property type="entry name" value="Hemerythrin"/>
    <property type="match status" value="1"/>
</dbReference>
<dbReference type="GO" id="GO:0005886">
    <property type="term" value="C:plasma membrane"/>
    <property type="evidence" value="ECO:0007669"/>
    <property type="project" value="UniProtKB-SubCell"/>
</dbReference>
<evidence type="ECO:0000256" key="9">
    <source>
        <dbReference type="ARBA" id="ARBA00023224"/>
    </source>
</evidence>
<dbReference type="GO" id="GO:0007165">
    <property type="term" value="P:signal transduction"/>
    <property type="evidence" value="ECO:0007669"/>
    <property type="project" value="UniProtKB-KW"/>
</dbReference>
<dbReference type="AlphaFoldDB" id="A0A9D7SGJ9"/>
<gene>
    <name evidence="13" type="ORF">IPP58_08015</name>
</gene>
<dbReference type="NCBIfam" id="NF033749">
    <property type="entry name" value="bact_hemeryth"/>
    <property type="match status" value="1"/>
</dbReference>
<evidence type="ECO:0000259" key="12">
    <source>
        <dbReference type="PROSITE" id="PS50111"/>
    </source>
</evidence>
<feature type="domain" description="Methyl-accepting transducer" evidence="12">
    <location>
        <begin position="298"/>
        <end position="534"/>
    </location>
</feature>
<evidence type="ECO:0000256" key="4">
    <source>
        <dbReference type="ARBA" id="ARBA00022692"/>
    </source>
</evidence>
<dbReference type="NCBIfam" id="TIGR02481">
    <property type="entry name" value="hemeryth_dom"/>
    <property type="match status" value="1"/>
</dbReference>
<dbReference type="Gene3D" id="1.20.120.50">
    <property type="entry name" value="Hemerythrin-like"/>
    <property type="match status" value="1"/>
</dbReference>
<dbReference type="PRINTS" id="PR00260">
    <property type="entry name" value="CHEMTRNSDUCR"/>
</dbReference>
<evidence type="ECO:0000313" key="13">
    <source>
        <dbReference type="EMBL" id="MBK9796431.1"/>
    </source>
</evidence>
<comment type="caution">
    <text evidence="13">The sequence shown here is derived from an EMBL/GenBank/DDBJ whole genome shotgun (WGS) entry which is preliminary data.</text>
</comment>
<dbReference type="PROSITE" id="PS00550">
    <property type="entry name" value="HEMERYTHRINS"/>
    <property type="match status" value="1"/>
</dbReference>
<evidence type="ECO:0000256" key="6">
    <source>
        <dbReference type="ARBA" id="ARBA00022989"/>
    </source>
</evidence>
<sequence length="722" mass="78906">MPLQMRSLKLMTRLSLTVAAAFLLMLGIAYQSLTTMRRQLYEDRQLKTRHLVETAHGVLAGFQELQRAGALTEGEAQRQAIQAIKRLRYEDKEYFWIQELGKPFPRMVMHPTVPALDGKLLEEARFNKATSMSEGLQGKSIALDNQNLFVTFNDVVERAGHGFVEYQWPRPLAGGGTSVELYLKLSYVKKFTPWGWVIGSGIYIDDVDALFRQHAKRTGGLAILGTLSLLVISWLVRRSIFQDFGGEPKSAETYTSRIAGGDLTQDIPLRPGDQGSILFTLSRMQGSLREMLGGVSRSASKIERSIESLSSQSNEINLATQLQAGVIQQTRSAITEVSSSVGVVNQLAQDTVDRSQGVVRLAREGAEIAVEVAQSMGAISDTISASSTQVTRLVERAREIEAMASIIRDIANQTNLLALNAAIEAAHAGHLGKGFAVVAEEVRKLSERTGKATGDISQTLQAIQLDTEQLVRGMETATPLVSSGVQRAEAAADSLRAIESQAVATLGMMDDLAKATEQQSSRIDEIVGNVTDVMAASSKTELVIEHSLNTASELGVAANDLFSMVKRFDIGGSERAASPGTSGPLPVKPLMEWSLALQVGHSEIDRQHQRLIDIANRLNSAMQAGQGRDVSGSILNELVDYTVNHFGFEEGLMHAHGYVNLDQHLEEHRKLIQSISEFKRQFDSGNASVSIELMGFIRDWLVNHILKVDKALARDFTARGIA</sequence>
<dbReference type="Gene3D" id="3.30.450.20">
    <property type="entry name" value="PAS domain"/>
    <property type="match status" value="1"/>
</dbReference>
<evidence type="ECO:0000256" key="8">
    <source>
        <dbReference type="ARBA" id="ARBA00023136"/>
    </source>
</evidence>
<dbReference type="Proteomes" id="UP000886657">
    <property type="component" value="Unassembled WGS sequence"/>
</dbReference>
<keyword evidence="4" id="KW-0812">Transmembrane</keyword>
<evidence type="ECO:0000313" key="14">
    <source>
        <dbReference type="Proteomes" id="UP000886657"/>
    </source>
</evidence>
<protein>
    <submittedName>
        <fullName evidence="13">Bacteriohemerythrin</fullName>
    </submittedName>
</protein>
<dbReference type="Pfam" id="PF00015">
    <property type="entry name" value="MCPsignal"/>
    <property type="match status" value="1"/>
</dbReference>
<dbReference type="GO" id="GO:0004888">
    <property type="term" value="F:transmembrane signaling receptor activity"/>
    <property type="evidence" value="ECO:0007669"/>
    <property type="project" value="InterPro"/>
</dbReference>
<keyword evidence="3" id="KW-1003">Cell membrane</keyword>
<dbReference type="InterPro" id="IPR012312">
    <property type="entry name" value="Hemerythrin-like"/>
</dbReference>
<dbReference type="SMART" id="SM01049">
    <property type="entry name" value="Cache_2"/>
    <property type="match status" value="1"/>
</dbReference>
<dbReference type="PANTHER" id="PTHR32089:SF112">
    <property type="entry name" value="LYSOZYME-LIKE PROTEIN-RELATED"/>
    <property type="match status" value="1"/>
</dbReference>
<dbReference type="SUPFAM" id="SSF47188">
    <property type="entry name" value="Hemerythrin-like"/>
    <property type="match status" value="1"/>
</dbReference>
<dbReference type="GO" id="GO:0006935">
    <property type="term" value="P:chemotaxis"/>
    <property type="evidence" value="ECO:0007669"/>
    <property type="project" value="InterPro"/>
</dbReference>
<keyword evidence="8" id="KW-0472">Membrane</keyword>
<evidence type="ECO:0000256" key="3">
    <source>
        <dbReference type="ARBA" id="ARBA00022475"/>
    </source>
</evidence>
<dbReference type="InterPro" id="IPR004090">
    <property type="entry name" value="Chemotax_Me-accpt_rcpt"/>
</dbReference>
<dbReference type="InterPro" id="IPR035938">
    <property type="entry name" value="Hemerythrin-like_sf"/>
</dbReference>
<dbReference type="SUPFAM" id="SSF58104">
    <property type="entry name" value="Methyl-accepting chemotaxis protein (MCP) signaling domain"/>
    <property type="match status" value="1"/>
</dbReference>
<dbReference type="InterPro" id="IPR033480">
    <property type="entry name" value="sCache_2"/>
</dbReference>
<dbReference type="InterPro" id="IPR004010">
    <property type="entry name" value="Double_Cache_2"/>
</dbReference>
<evidence type="ECO:0000256" key="2">
    <source>
        <dbReference type="ARBA" id="ARBA00010587"/>
    </source>
</evidence>
<evidence type="ECO:0000256" key="11">
    <source>
        <dbReference type="PROSITE-ProRule" id="PRU00284"/>
    </source>
</evidence>
<dbReference type="CDD" id="cd11386">
    <property type="entry name" value="MCP_signal"/>
    <property type="match status" value="1"/>
</dbReference>
<evidence type="ECO:0000256" key="1">
    <source>
        <dbReference type="ARBA" id="ARBA00004651"/>
    </source>
</evidence>
<dbReference type="PROSITE" id="PS50111">
    <property type="entry name" value="CHEMOTAXIS_TRANSDUC_2"/>
    <property type="match status" value="1"/>
</dbReference>
<dbReference type="EMBL" id="JADKIO010000006">
    <property type="protein sequence ID" value="MBK9796431.1"/>
    <property type="molecule type" value="Genomic_DNA"/>
</dbReference>
<evidence type="ECO:0000256" key="5">
    <source>
        <dbReference type="ARBA" id="ARBA00022723"/>
    </source>
</evidence>
<evidence type="ECO:0000256" key="10">
    <source>
        <dbReference type="ARBA" id="ARBA00029447"/>
    </source>
</evidence>
<name>A0A9D7SGJ9_9BACT</name>
<dbReference type="SMART" id="SM00283">
    <property type="entry name" value="MA"/>
    <property type="match status" value="1"/>
</dbReference>
<dbReference type="InterPro" id="IPR004089">
    <property type="entry name" value="MCPsignal_dom"/>
</dbReference>
<comment type="similarity">
    <text evidence="2">Belongs to the hemerythrin family.</text>
</comment>
<organism evidence="13 14">
    <name type="scientific">Candidatus Geothrix skivensis</name>
    <dbReference type="NCBI Taxonomy" id="2954439"/>
    <lineage>
        <taxon>Bacteria</taxon>
        <taxon>Pseudomonadati</taxon>
        <taxon>Acidobacteriota</taxon>
        <taxon>Holophagae</taxon>
        <taxon>Holophagales</taxon>
        <taxon>Holophagaceae</taxon>
        <taxon>Geothrix</taxon>
    </lineage>
</organism>
<dbReference type="InterPro" id="IPR016131">
    <property type="entry name" value="Haemerythrin_Fe_BS"/>
</dbReference>
<comment type="subcellular location">
    <subcellularLocation>
        <location evidence="1">Cell membrane</location>
        <topology evidence="1">Multi-pass membrane protein</topology>
    </subcellularLocation>
</comment>
<keyword evidence="7" id="KW-0408">Iron</keyword>
<keyword evidence="6" id="KW-1133">Transmembrane helix</keyword>
<comment type="similarity">
    <text evidence="10">Belongs to the methyl-accepting chemotaxis (MCP) protein family.</text>
</comment>
<keyword evidence="5" id="KW-0479">Metal-binding</keyword>
<accession>A0A9D7SGJ9</accession>
<keyword evidence="9 11" id="KW-0807">Transducer</keyword>
<evidence type="ECO:0000256" key="7">
    <source>
        <dbReference type="ARBA" id="ARBA00023004"/>
    </source>
</evidence>
<dbReference type="Pfam" id="PF08269">
    <property type="entry name" value="dCache_2"/>
    <property type="match status" value="1"/>
</dbReference>
<dbReference type="GO" id="GO:0046872">
    <property type="term" value="F:metal ion binding"/>
    <property type="evidence" value="ECO:0007669"/>
    <property type="project" value="UniProtKB-KW"/>
</dbReference>
<dbReference type="Gene3D" id="1.10.287.950">
    <property type="entry name" value="Methyl-accepting chemotaxis protein"/>
    <property type="match status" value="1"/>
</dbReference>
<dbReference type="PANTHER" id="PTHR32089">
    <property type="entry name" value="METHYL-ACCEPTING CHEMOTAXIS PROTEIN MCPB"/>
    <property type="match status" value="1"/>
</dbReference>
<dbReference type="InterPro" id="IPR012827">
    <property type="entry name" value="Hemerythrin_metal-bd"/>
</dbReference>